<name>A0AAV4V549_9ARAC</name>
<gene>
    <name evidence="1" type="ORF">CDAR_428821</name>
</gene>
<proteinExistence type="predicted"/>
<dbReference type="EMBL" id="BPLQ01012385">
    <property type="protein sequence ID" value="GIY65086.1"/>
    <property type="molecule type" value="Genomic_DNA"/>
</dbReference>
<protein>
    <submittedName>
        <fullName evidence="1">Uncharacterized protein</fullName>
    </submittedName>
</protein>
<accession>A0AAV4V549</accession>
<dbReference type="Proteomes" id="UP001054837">
    <property type="component" value="Unassembled WGS sequence"/>
</dbReference>
<organism evidence="1 2">
    <name type="scientific">Caerostris darwini</name>
    <dbReference type="NCBI Taxonomy" id="1538125"/>
    <lineage>
        <taxon>Eukaryota</taxon>
        <taxon>Metazoa</taxon>
        <taxon>Ecdysozoa</taxon>
        <taxon>Arthropoda</taxon>
        <taxon>Chelicerata</taxon>
        <taxon>Arachnida</taxon>
        <taxon>Araneae</taxon>
        <taxon>Araneomorphae</taxon>
        <taxon>Entelegynae</taxon>
        <taxon>Araneoidea</taxon>
        <taxon>Araneidae</taxon>
        <taxon>Caerostris</taxon>
    </lineage>
</organism>
<comment type="caution">
    <text evidence="1">The sequence shown here is derived from an EMBL/GenBank/DDBJ whole genome shotgun (WGS) entry which is preliminary data.</text>
</comment>
<dbReference type="AlphaFoldDB" id="A0AAV4V549"/>
<sequence>MAQLERSRAMCFGVQGRIVGMFFREQSPVNAPTPSPANKALSEWGRGAFTRKTFHSKRKDSIHFLFCFKGGTKTKSKWMLKFVRIKGSLEEI</sequence>
<evidence type="ECO:0000313" key="1">
    <source>
        <dbReference type="EMBL" id="GIY65086.1"/>
    </source>
</evidence>
<keyword evidence="2" id="KW-1185">Reference proteome</keyword>
<reference evidence="1 2" key="1">
    <citation type="submission" date="2021-06" db="EMBL/GenBank/DDBJ databases">
        <title>Caerostris darwini draft genome.</title>
        <authorList>
            <person name="Kono N."/>
            <person name="Arakawa K."/>
        </authorList>
    </citation>
    <scope>NUCLEOTIDE SEQUENCE [LARGE SCALE GENOMIC DNA]</scope>
</reference>
<evidence type="ECO:0000313" key="2">
    <source>
        <dbReference type="Proteomes" id="UP001054837"/>
    </source>
</evidence>